<evidence type="ECO:0000313" key="5">
    <source>
        <dbReference type="Proteomes" id="UP001596186"/>
    </source>
</evidence>
<gene>
    <name evidence="4" type="ORF">ACFP1F_03365</name>
</gene>
<feature type="transmembrane region" description="Helical" evidence="2">
    <location>
        <begin position="65"/>
        <end position="86"/>
    </location>
</feature>
<keyword evidence="2" id="KW-1133">Transmembrane helix</keyword>
<feature type="transmembrane region" description="Helical" evidence="2">
    <location>
        <begin position="92"/>
        <end position="116"/>
    </location>
</feature>
<name>A0ABW1USW8_9LACO</name>
<organism evidence="4 5">
    <name type="scientific">Companilactobacillus baiquanensis</name>
    <dbReference type="NCBI Taxonomy" id="2486005"/>
    <lineage>
        <taxon>Bacteria</taxon>
        <taxon>Bacillati</taxon>
        <taxon>Bacillota</taxon>
        <taxon>Bacilli</taxon>
        <taxon>Lactobacillales</taxon>
        <taxon>Lactobacillaceae</taxon>
        <taxon>Companilactobacillus</taxon>
    </lineage>
</organism>
<feature type="transmembrane region" description="Helical" evidence="2">
    <location>
        <begin position="161"/>
        <end position="181"/>
    </location>
</feature>
<dbReference type="EC" id="3.4.-.-" evidence="4"/>
<feature type="transmembrane region" description="Helical" evidence="2">
    <location>
        <begin position="34"/>
        <end position="53"/>
    </location>
</feature>
<keyword evidence="4" id="KW-0378">Hydrolase</keyword>
<dbReference type="Proteomes" id="UP001596186">
    <property type="component" value="Unassembled WGS sequence"/>
</dbReference>
<evidence type="ECO:0000259" key="3">
    <source>
        <dbReference type="Pfam" id="PF02517"/>
    </source>
</evidence>
<dbReference type="RefSeq" id="WP_125593335.1">
    <property type="nucleotide sequence ID" value="NZ_JBHSSN010000004.1"/>
</dbReference>
<comment type="similarity">
    <text evidence="1">Belongs to the UPF0177 family.</text>
</comment>
<sequence>MSYQIKAISKFVFIVQICLNAFITLGFGIQQRKFGYFFLVVLNLLGLIIYDHFNRKKLIKINRFFQIIIQAILIPFSISLLIQATIYNWNSWLIYIIILYGVIMYIPYTVILIGAIKTRIMQLIVSVFLFIFNGLSSLDIMVMDTYVANNHIIRILSDSSFLGALTFTAIILVAMLEWNYGFPKIHFSRQMNFKVLIAVCLFSIWFVIWNAFGSGENILNLFTSYDFKMNLTITNFLSGLEAGIAEELVFRFVFITILLSIFKNNRFKLYYAVILSSLMFGLIHLSNTTAGQNLNNTIIQVIFAISLGIFLASIYLYTDCFFIPVIIHALMDILVFAASNTQIMTGKVTTDDFIFTAIEALIFMVIGFILLNLVDRRRKFNFYF</sequence>
<dbReference type="Pfam" id="PF02517">
    <property type="entry name" value="Rce1-like"/>
    <property type="match status" value="1"/>
</dbReference>
<feature type="transmembrane region" description="Helical" evidence="2">
    <location>
        <begin position="123"/>
        <end position="141"/>
    </location>
</feature>
<feature type="transmembrane region" description="Helical" evidence="2">
    <location>
        <begin position="321"/>
        <end position="341"/>
    </location>
</feature>
<evidence type="ECO:0000256" key="1">
    <source>
        <dbReference type="ARBA" id="ARBA00009067"/>
    </source>
</evidence>
<feature type="transmembrane region" description="Helical" evidence="2">
    <location>
        <begin position="353"/>
        <end position="374"/>
    </location>
</feature>
<evidence type="ECO:0000313" key="4">
    <source>
        <dbReference type="EMBL" id="MFC6322803.1"/>
    </source>
</evidence>
<dbReference type="GO" id="GO:0016787">
    <property type="term" value="F:hydrolase activity"/>
    <property type="evidence" value="ECO:0007669"/>
    <property type="project" value="UniProtKB-KW"/>
</dbReference>
<feature type="domain" description="CAAX prenyl protease 2/Lysostaphin resistance protein A-like" evidence="3">
    <location>
        <begin position="235"/>
        <end position="333"/>
    </location>
</feature>
<reference evidence="5" key="1">
    <citation type="journal article" date="2019" name="Int. J. Syst. Evol. Microbiol.">
        <title>The Global Catalogue of Microorganisms (GCM) 10K type strain sequencing project: providing services to taxonomists for standard genome sequencing and annotation.</title>
        <authorList>
            <consortium name="The Broad Institute Genomics Platform"/>
            <consortium name="The Broad Institute Genome Sequencing Center for Infectious Disease"/>
            <person name="Wu L."/>
            <person name="Ma J."/>
        </authorList>
    </citation>
    <scope>NUCLEOTIDE SEQUENCE [LARGE SCALE GENOMIC DNA]</scope>
    <source>
        <strain evidence="5">CCM 8895</strain>
    </source>
</reference>
<keyword evidence="2" id="KW-0812">Transmembrane</keyword>
<proteinExistence type="inferred from homology"/>
<protein>
    <submittedName>
        <fullName evidence="4">CPBP family intramembrane glutamic endopeptidase</fullName>
        <ecNumber evidence="4">3.4.-.-</ecNumber>
    </submittedName>
</protein>
<feature type="transmembrane region" description="Helical" evidence="2">
    <location>
        <begin position="298"/>
        <end position="316"/>
    </location>
</feature>
<evidence type="ECO:0000256" key="2">
    <source>
        <dbReference type="SAM" id="Phobius"/>
    </source>
</evidence>
<feature type="transmembrane region" description="Helical" evidence="2">
    <location>
        <begin position="269"/>
        <end position="286"/>
    </location>
</feature>
<accession>A0ABW1USW8</accession>
<feature type="transmembrane region" description="Helical" evidence="2">
    <location>
        <begin position="193"/>
        <end position="212"/>
    </location>
</feature>
<comment type="caution">
    <text evidence="4">The sequence shown here is derived from an EMBL/GenBank/DDBJ whole genome shotgun (WGS) entry which is preliminary data.</text>
</comment>
<dbReference type="EMBL" id="JBHSSN010000004">
    <property type="protein sequence ID" value="MFC6322803.1"/>
    <property type="molecule type" value="Genomic_DNA"/>
</dbReference>
<dbReference type="InterPro" id="IPR003675">
    <property type="entry name" value="Rce1/LyrA-like_dom"/>
</dbReference>
<keyword evidence="2" id="KW-0472">Membrane</keyword>
<feature type="transmembrane region" description="Helical" evidence="2">
    <location>
        <begin position="244"/>
        <end position="262"/>
    </location>
</feature>
<keyword evidence="5" id="KW-1185">Reference proteome</keyword>
<feature type="transmembrane region" description="Helical" evidence="2">
    <location>
        <begin position="7"/>
        <end position="28"/>
    </location>
</feature>